<evidence type="ECO:0000256" key="1">
    <source>
        <dbReference type="SAM" id="MobiDB-lite"/>
    </source>
</evidence>
<protein>
    <submittedName>
        <fullName evidence="2">Uncharacterized protein</fullName>
    </submittedName>
</protein>
<organism evidence="2 3">
    <name type="scientific">Oryza sativa subsp. japonica</name>
    <name type="common">Rice</name>
    <dbReference type="NCBI Taxonomy" id="39947"/>
    <lineage>
        <taxon>Eukaryota</taxon>
        <taxon>Viridiplantae</taxon>
        <taxon>Streptophyta</taxon>
        <taxon>Embryophyta</taxon>
        <taxon>Tracheophyta</taxon>
        <taxon>Spermatophyta</taxon>
        <taxon>Magnoliopsida</taxon>
        <taxon>Liliopsida</taxon>
        <taxon>Poales</taxon>
        <taxon>Poaceae</taxon>
        <taxon>BOP clade</taxon>
        <taxon>Oryzoideae</taxon>
        <taxon>Oryzeae</taxon>
        <taxon>Oryzinae</taxon>
        <taxon>Oryza</taxon>
        <taxon>Oryza sativa</taxon>
    </lineage>
</organism>
<feature type="compositionally biased region" description="Low complexity" evidence="1">
    <location>
        <begin position="91"/>
        <end position="115"/>
    </location>
</feature>
<feature type="compositionally biased region" description="Basic residues" evidence="1">
    <location>
        <begin position="46"/>
        <end position="57"/>
    </location>
</feature>
<proteinExistence type="predicted"/>
<sequence length="179" mass="19250">MVDMRSQLLHRTLVEELNKRLFFNTVGAVHDIGFPDPTASSISSSSHHRRRSNTKIDHKHHYISSPAAASWASWVVAGGGARVPLLPLPPARRASPGRPRAAPSPAAASPVAASPVSGCRSPGPSVYFFQLIFIPAADPILRAERTMATDLEAIMASDWSLKPPHRRLLVAAGATARKK</sequence>
<evidence type="ECO:0000313" key="3">
    <source>
        <dbReference type="Proteomes" id="UP000000763"/>
    </source>
</evidence>
<feature type="region of interest" description="Disordered" evidence="1">
    <location>
        <begin position="37"/>
        <end position="57"/>
    </location>
</feature>
<evidence type="ECO:0000313" key="2">
    <source>
        <dbReference type="EMBL" id="AAO18444.1"/>
    </source>
</evidence>
<gene>
    <name evidence="2" type="primary">OSJNBb0081B07.20</name>
</gene>
<dbReference type="Proteomes" id="UP000000763">
    <property type="component" value="Chromosome 3"/>
</dbReference>
<reference evidence="3" key="2">
    <citation type="journal article" date="2008" name="Nucleic Acids Res.">
        <title>The rice annotation project database (RAP-DB): 2008 update.</title>
        <authorList>
            <consortium name="The rice annotation project (RAP)"/>
        </authorList>
    </citation>
    <scope>GENOME REANNOTATION</scope>
    <source>
        <strain evidence="3">cv. Nipponbare</strain>
    </source>
</reference>
<name>Q852A5_ORYSJ</name>
<accession>Q852A5</accession>
<feature type="region of interest" description="Disordered" evidence="1">
    <location>
        <begin position="89"/>
        <end position="115"/>
    </location>
</feature>
<dbReference type="AlphaFoldDB" id="Q852A5"/>
<reference evidence="3" key="1">
    <citation type="journal article" date="2005" name="Nature">
        <title>The map-based sequence of the rice genome.</title>
        <authorList>
            <consortium name="International rice genome sequencing project (IRGSP)"/>
            <person name="Matsumoto T."/>
            <person name="Wu J."/>
            <person name="Kanamori H."/>
            <person name="Katayose Y."/>
            <person name="Fujisawa M."/>
            <person name="Namiki N."/>
            <person name="Mizuno H."/>
            <person name="Yamamoto K."/>
            <person name="Antonio B.A."/>
            <person name="Baba T."/>
            <person name="Sakata K."/>
            <person name="Nagamura Y."/>
            <person name="Aoki H."/>
            <person name="Arikawa K."/>
            <person name="Arita K."/>
            <person name="Bito T."/>
            <person name="Chiden Y."/>
            <person name="Fujitsuka N."/>
            <person name="Fukunaka R."/>
            <person name="Hamada M."/>
            <person name="Harada C."/>
            <person name="Hayashi A."/>
            <person name="Hijishita S."/>
            <person name="Honda M."/>
            <person name="Hosokawa S."/>
            <person name="Ichikawa Y."/>
            <person name="Idonuma A."/>
            <person name="Iijima M."/>
            <person name="Ikeda M."/>
            <person name="Ikeno M."/>
            <person name="Ito K."/>
            <person name="Ito S."/>
            <person name="Ito T."/>
            <person name="Ito Y."/>
            <person name="Ito Y."/>
            <person name="Iwabuchi A."/>
            <person name="Kamiya K."/>
            <person name="Karasawa W."/>
            <person name="Kurita K."/>
            <person name="Katagiri S."/>
            <person name="Kikuta A."/>
            <person name="Kobayashi H."/>
            <person name="Kobayashi N."/>
            <person name="Machita K."/>
            <person name="Maehara T."/>
            <person name="Masukawa M."/>
            <person name="Mizubayashi T."/>
            <person name="Mukai Y."/>
            <person name="Nagasaki H."/>
            <person name="Nagata Y."/>
            <person name="Naito S."/>
            <person name="Nakashima M."/>
            <person name="Nakama Y."/>
            <person name="Nakamichi Y."/>
            <person name="Nakamura M."/>
            <person name="Meguro A."/>
            <person name="Negishi M."/>
            <person name="Ohta I."/>
            <person name="Ohta T."/>
            <person name="Okamoto M."/>
            <person name="Ono N."/>
            <person name="Saji S."/>
            <person name="Sakaguchi M."/>
            <person name="Sakai K."/>
            <person name="Shibata M."/>
            <person name="Shimokawa T."/>
            <person name="Song J."/>
            <person name="Takazaki Y."/>
            <person name="Terasawa K."/>
            <person name="Tsugane M."/>
            <person name="Tsuji K."/>
            <person name="Ueda S."/>
            <person name="Waki K."/>
            <person name="Yamagata H."/>
            <person name="Yamamoto M."/>
            <person name="Yamamoto S."/>
            <person name="Yamane H."/>
            <person name="Yoshiki S."/>
            <person name="Yoshihara R."/>
            <person name="Yukawa K."/>
            <person name="Zhong H."/>
            <person name="Yano M."/>
            <person name="Yuan Q."/>
            <person name="Ouyang S."/>
            <person name="Liu J."/>
            <person name="Jones K.M."/>
            <person name="Gansberger K."/>
            <person name="Moffat K."/>
            <person name="Hill J."/>
            <person name="Bera J."/>
            <person name="Fadrosh D."/>
            <person name="Jin S."/>
            <person name="Johri S."/>
            <person name="Kim M."/>
            <person name="Overton L."/>
            <person name="Reardon M."/>
            <person name="Tsitrin T."/>
            <person name="Vuong H."/>
            <person name="Weaver B."/>
            <person name="Ciecko A."/>
            <person name="Tallon L."/>
            <person name="Jackson J."/>
            <person name="Pai G."/>
            <person name="Aken S.V."/>
            <person name="Utterback T."/>
            <person name="Reidmuller S."/>
            <person name="Feldblyum T."/>
            <person name="Hsiao J."/>
            <person name="Zismann V."/>
            <person name="Iobst S."/>
            <person name="de Vazeille A.R."/>
            <person name="Buell C.R."/>
            <person name="Ying K."/>
            <person name="Li Y."/>
            <person name="Lu T."/>
            <person name="Huang Y."/>
            <person name="Zhao Q."/>
            <person name="Feng Q."/>
            <person name="Zhang L."/>
            <person name="Zhu J."/>
            <person name="Weng Q."/>
            <person name="Mu J."/>
            <person name="Lu Y."/>
            <person name="Fan D."/>
            <person name="Liu Y."/>
            <person name="Guan J."/>
            <person name="Zhang Y."/>
            <person name="Yu S."/>
            <person name="Liu X."/>
            <person name="Zhang Y."/>
            <person name="Hong G."/>
            <person name="Han B."/>
            <person name="Choisne N."/>
            <person name="Demange N."/>
            <person name="Orjeda G."/>
            <person name="Samain S."/>
            <person name="Cattolico L."/>
            <person name="Pelletier E."/>
            <person name="Couloux A."/>
            <person name="Segurens B."/>
            <person name="Wincker P."/>
            <person name="D'Hont A."/>
            <person name="Scarpelli C."/>
            <person name="Weissenbach J."/>
            <person name="Salanoubat M."/>
            <person name="Quetier F."/>
            <person name="Yu Y."/>
            <person name="Kim H.R."/>
            <person name="Rambo T."/>
            <person name="Currie J."/>
            <person name="Collura K."/>
            <person name="Luo M."/>
            <person name="Yang T."/>
            <person name="Ammiraju J.S.S."/>
            <person name="Engler F."/>
            <person name="Soderlund C."/>
            <person name="Wing R.A."/>
            <person name="Palmer L.E."/>
            <person name="de la Bastide M."/>
            <person name="Spiegel L."/>
            <person name="Nascimento L."/>
            <person name="Zutavern T."/>
            <person name="O'Shaughnessy A."/>
            <person name="Dike S."/>
            <person name="Dedhia N."/>
            <person name="Preston R."/>
            <person name="Balija V."/>
            <person name="McCombie W.R."/>
            <person name="Chow T."/>
            <person name="Chen H."/>
            <person name="Chung M."/>
            <person name="Chen C."/>
            <person name="Shaw J."/>
            <person name="Wu H."/>
            <person name="Hsiao K."/>
            <person name="Chao Y."/>
            <person name="Chu M."/>
            <person name="Cheng C."/>
            <person name="Hour A."/>
            <person name="Lee P."/>
            <person name="Lin S."/>
            <person name="Lin Y."/>
            <person name="Liou J."/>
            <person name="Liu S."/>
            <person name="Hsing Y."/>
            <person name="Raghuvanshi S."/>
            <person name="Mohanty A."/>
            <person name="Bharti A.K."/>
            <person name="Gaur A."/>
            <person name="Gupta V."/>
            <person name="Kumar D."/>
            <person name="Ravi V."/>
            <person name="Vij S."/>
            <person name="Kapur A."/>
            <person name="Khurana P."/>
            <person name="Khurana P."/>
            <person name="Khurana J.P."/>
            <person name="Tyagi A.K."/>
            <person name="Gaikwad K."/>
            <person name="Singh A."/>
            <person name="Dalal V."/>
            <person name="Srivastava S."/>
            <person name="Dixit A."/>
            <person name="Pal A.K."/>
            <person name="Ghazi I.A."/>
            <person name="Yadav M."/>
            <person name="Pandit A."/>
            <person name="Bhargava A."/>
            <person name="Sureshbabu K."/>
            <person name="Batra K."/>
            <person name="Sharma T.R."/>
            <person name="Mohapatra T."/>
            <person name="Singh N.K."/>
            <person name="Messing J."/>
            <person name="Nelson A.B."/>
            <person name="Fuks G."/>
            <person name="Kavchok S."/>
            <person name="Keizer G."/>
            <person name="Linton E."/>
            <person name="Llaca V."/>
            <person name="Song R."/>
            <person name="Tanyolac B."/>
            <person name="Young S."/>
            <person name="Ho-Il K."/>
            <person name="Hahn J.H."/>
            <person name="Sangsakoo G."/>
            <person name="Vanavichit A."/>
            <person name="de Mattos Luiz.A.T."/>
            <person name="Zimmer P.D."/>
            <person name="Malone G."/>
            <person name="Dellagostin O."/>
            <person name="de Oliveira A.C."/>
            <person name="Bevan M."/>
            <person name="Bancroft I."/>
            <person name="Minx P."/>
            <person name="Cordum H."/>
            <person name="Wilson R."/>
            <person name="Cheng Z."/>
            <person name="Jin W."/>
            <person name="Jiang J."/>
            <person name="Leong S.A."/>
            <person name="Iwama H."/>
            <person name="Gojobori T."/>
            <person name="Itoh T."/>
            <person name="Niimura Y."/>
            <person name="Fujii Y."/>
            <person name="Habara T."/>
            <person name="Sakai H."/>
            <person name="Sato Y."/>
            <person name="Wilson G."/>
            <person name="Kumar K."/>
            <person name="McCouch S."/>
            <person name="Juretic N."/>
            <person name="Hoen D."/>
            <person name="Wright S."/>
            <person name="Bruskiewich R."/>
            <person name="Bureau T."/>
            <person name="Miyao A."/>
            <person name="Hirochika H."/>
            <person name="Nishikawa T."/>
            <person name="Kadowaki K."/>
            <person name="Sugiura M."/>
            <person name="Burr B."/>
            <person name="Sasaki T."/>
        </authorList>
    </citation>
    <scope>NUCLEOTIDE SEQUENCE [LARGE SCALE GENOMIC DNA]</scope>
    <source>
        <strain evidence="3">cv. Nipponbare</strain>
    </source>
</reference>
<dbReference type="EMBL" id="AC093018">
    <property type="protein sequence ID" value="AAO18444.1"/>
    <property type="molecule type" value="Genomic_DNA"/>
</dbReference>